<dbReference type="EMBL" id="KC292026">
    <property type="protein sequence ID" value="AGM11461.1"/>
    <property type="molecule type" value="Genomic_DNA"/>
</dbReference>
<dbReference type="GeneID" id="16194048"/>
<accession>R4TGS9</accession>
<evidence type="ECO:0000313" key="1">
    <source>
        <dbReference type="EMBL" id="AGM11461.1"/>
    </source>
</evidence>
<protein>
    <submittedName>
        <fullName evidence="1">Uncharacterized protein</fullName>
    </submittedName>
</protein>
<gene>
    <name evidence="1" type="primary">164</name>
    <name evidence="1" type="ORF">HGTV1_164</name>
</gene>
<dbReference type="RefSeq" id="YP_008059339.1">
    <property type="nucleotide sequence ID" value="NC_021328.1"/>
</dbReference>
<name>R4TGS9_9CAUD</name>
<keyword evidence="2" id="KW-1185">Reference proteome</keyword>
<evidence type="ECO:0000313" key="2">
    <source>
        <dbReference type="Proteomes" id="UP000202786"/>
    </source>
</evidence>
<dbReference type="Proteomes" id="UP000202786">
    <property type="component" value="Segment"/>
</dbReference>
<sequence length="67" mass="7870">MRVEKEDFVKGAFDGANRVARRSKEDAFVDWFEDMEDGSIDYYILGNMLMYEAIHGNVFDRLKGRED</sequence>
<dbReference type="KEGG" id="vg:16194048"/>
<reference evidence="1 2" key="1">
    <citation type="submission" date="2012-12" db="EMBL/GenBank/DDBJ databases">
        <authorList>
            <person name="Sencilo A."/>
            <person name="Jacobs-Sera D."/>
            <person name="Russell D.A."/>
            <person name="Ko C."/>
            <person name="Atanasova N."/>
            <person name="Osterlund E."/>
            <person name="Oksanen H.M."/>
            <person name="Bamford D.H."/>
            <person name="Hatfull G.F."/>
            <person name="Roine E."/>
            <person name="Hendrix R.W."/>
        </authorList>
    </citation>
    <scope>NUCLEOTIDE SEQUENCE [LARGE SCALE GENOMIC DNA]</scope>
</reference>
<proteinExistence type="predicted"/>
<organism evidence="1 2">
    <name type="scientific">Halogranum tailed virus 1</name>
    <dbReference type="NCBI Taxonomy" id="1273749"/>
    <lineage>
        <taxon>Viruses</taxon>
        <taxon>Duplodnaviria</taxon>
        <taxon>Heunggongvirae</taxon>
        <taxon>Uroviricota</taxon>
        <taxon>Caudoviricetes</taxon>
        <taxon>Thumleimavirales</taxon>
        <taxon>Halomagnusviridae</taxon>
        <taxon>Hagravirus</taxon>
        <taxon>Hagravirus capitaneum</taxon>
        <taxon>Hagravirus HGTV1</taxon>
    </lineage>
</organism>